<proteinExistence type="predicted"/>
<dbReference type="AlphaFoldDB" id="A0A9D3BQD7"/>
<dbReference type="EMBL" id="JAAVVJ010000008">
    <property type="protein sequence ID" value="KAF7217196.1"/>
    <property type="molecule type" value="Genomic_DNA"/>
</dbReference>
<organism evidence="1 2">
    <name type="scientific">Nothobranchius furzeri</name>
    <name type="common">Turquoise killifish</name>
    <dbReference type="NCBI Taxonomy" id="105023"/>
    <lineage>
        <taxon>Eukaryota</taxon>
        <taxon>Metazoa</taxon>
        <taxon>Chordata</taxon>
        <taxon>Craniata</taxon>
        <taxon>Vertebrata</taxon>
        <taxon>Euteleostomi</taxon>
        <taxon>Actinopterygii</taxon>
        <taxon>Neopterygii</taxon>
        <taxon>Teleostei</taxon>
        <taxon>Neoteleostei</taxon>
        <taxon>Acanthomorphata</taxon>
        <taxon>Ovalentaria</taxon>
        <taxon>Atherinomorphae</taxon>
        <taxon>Cyprinodontiformes</taxon>
        <taxon>Nothobranchiidae</taxon>
        <taxon>Nothobranchius</taxon>
    </lineage>
</organism>
<reference evidence="1" key="1">
    <citation type="submission" date="2020-03" db="EMBL/GenBank/DDBJ databases">
        <title>Intra-Species Differences in Population Size shape Life History and Genome Evolution.</title>
        <authorList>
            <person name="Willemsen D."/>
            <person name="Cui R."/>
            <person name="Valenzano D.R."/>
        </authorList>
    </citation>
    <scope>NUCLEOTIDE SEQUENCE</scope>
    <source>
        <strain evidence="1">GRZ</strain>
        <tissue evidence="1">Whole</tissue>
    </source>
</reference>
<gene>
    <name evidence="1" type="ORF">G4P62_002056</name>
</gene>
<protein>
    <submittedName>
        <fullName evidence="1">LOC107374655-like protein</fullName>
    </submittedName>
</protein>
<comment type="caution">
    <text evidence="1">The sequence shown here is derived from an EMBL/GenBank/DDBJ whole genome shotgun (WGS) entry which is preliminary data.</text>
</comment>
<evidence type="ECO:0000313" key="1">
    <source>
        <dbReference type="EMBL" id="KAF7217196.1"/>
    </source>
</evidence>
<sequence>LGLQQRIDKFDENRLLKALATNCVIDSLCRTTLPKAYLCCSKTKGIIIYY</sequence>
<accession>A0A9D3BQD7</accession>
<evidence type="ECO:0000313" key="2">
    <source>
        <dbReference type="Proteomes" id="UP000822369"/>
    </source>
</evidence>
<name>A0A9D3BQD7_NOTFU</name>
<dbReference type="Proteomes" id="UP000822369">
    <property type="component" value="Chromosome 8"/>
</dbReference>
<feature type="non-terminal residue" evidence="1">
    <location>
        <position position="50"/>
    </location>
</feature>